<evidence type="ECO:0000313" key="3">
    <source>
        <dbReference type="Proteomes" id="UP000010467"/>
    </source>
</evidence>
<reference evidence="3" key="1">
    <citation type="submission" date="2012-03" db="EMBL/GenBank/DDBJ databases">
        <title>Complete sequence of chromosome of Deinococcus peraridilitoris DSM 19664.</title>
        <authorList>
            <person name="Lucas S."/>
            <person name="Copeland A."/>
            <person name="Lapidus A."/>
            <person name="Glavina del Rio T."/>
            <person name="Dalin E."/>
            <person name="Tice H."/>
            <person name="Bruce D."/>
            <person name="Goodwin L."/>
            <person name="Pitluck S."/>
            <person name="Peters L."/>
            <person name="Mikhailova N."/>
            <person name="Lu M."/>
            <person name="Kyrpides N."/>
            <person name="Mavromatis K."/>
            <person name="Ivanova N."/>
            <person name="Brettin T."/>
            <person name="Detter J.C."/>
            <person name="Han C."/>
            <person name="Larimer F."/>
            <person name="Land M."/>
            <person name="Hauser L."/>
            <person name="Markowitz V."/>
            <person name="Cheng J.-F."/>
            <person name="Hugenholtz P."/>
            <person name="Woyke T."/>
            <person name="Wu D."/>
            <person name="Pukall R."/>
            <person name="Steenblock K."/>
            <person name="Brambilla E."/>
            <person name="Klenk H.-P."/>
            <person name="Eisen J.A."/>
        </authorList>
    </citation>
    <scope>NUCLEOTIDE SEQUENCE [LARGE SCALE GENOMIC DNA]</scope>
    <source>
        <strain evidence="3">DSM 19664 / LMG 22246 / CIP 109416 / KR-200</strain>
    </source>
</reference>
<dbReference type="PATRIC" id="fig|937777.3.peg.1437"/>
<name>K9ZZA2_DEIPD</name>
<organism evidence="2 3">
    <name type="scientific">Deinococcus peraridilitoris (strain DSM 19664 / LMG 22246 / CIP 109416 / KR-200)</name>
    <dbReference type="NCBI Taxonomy" id="937777"/>
    <lineage>
        <taxon>Bacteria</taxon>
        <taxon>Thermotogati</taxon>
        <taxon>Deinococcota</taxon>
        <taxon>Deinococci</taxon>
        <taxon>Deinococcales</taxon>
        <taxon>Deinococcaceae</taxon>
        <taxon>Deinococcus</taxon>
    </lineage>
</organism>
<dbReference type="EMBL" id="CP003382">
    <property type="protein sequence ID" value="AFZ66973.1"/>
    <property type="molecule type" value="Genomic_DNA"/>
</dbReference>
<dbReference type="AlphaFoldDB" id="K9ZZA2"/>
<dbReference type="Proteomes" id="UP000010467">
    <property type="component" value="Chromosome"/>
</dbReference>
<dbReference type="STRING" id="937777.Deipe_1432"/>
<feature type="transmembrane region" description="Helical" evidence="1">
    <location>
        <begin position="12"/>
        <end position="30"/>
    </location>
</feature>
<dbReference type="RefSeq" id="WP_015235281.1">
    <property type="nucleotide sequence ID" value="NC_019793.1"/>
</dbReference>
<keyword evidence="1" id="KW-1133">Transmembrane helix</keyword>
<dbReference type="HOGENOM" id="CLU_1545103_0_0_0"/>
<evidence type="ECO:0000313" key="2">
    <source>
        <dbReference type="EMBL" id="AFZ66973.1"/>
    </source>
</evidence>
<proteinExistence type="predicted"/>
<protein>
    <submittedName>
        <fullName evidence="2">Uncharacterized protein</fullName>
    </submittedName>
</protein>
<evidence type="ECO:0000256" key="1">
    <source>
        <dbReference type="SAM" id="Phobius"/>
    </source>
</evidence>
<keyword evidence="3" id="KW-1185">Reference proteome</keyword>
<dbReference type="KEGG" id="dpd:Deipe_1432"/>
<gene>
    <name evidence="2" type="ordered locus">Deipe_1432</name>
</gene>
<dbReference type="Gene3D" id="6.10.250.3110">
    <property type="match status" value="1"/>
</dbReference>
<sequence>MTLDRAFEIFGPPAVIIAIIKLLADLIIAWNNRRQKTEELGQSGGQWLLTTLQKQLGEERQERINLGQEVSEVRSELATVRGELAALGERNKHLHEENTRLLTENAELRATVGNLTGENLRYSAESESLKRDLRIAWRRLDELEFENQAQANQLLRTARTEESHEGTEAKPQP</sequence>
<keyword evidence="1" id="KW-0812">Transmembrane</keyword>
<keyword evidence="1" id="KW-0472">Membrane</keyword>
<accession>K9ZZA2</accession>